<dbReference type="PROSITE" id="PS51720">
    <property type="entry name" value="G_AIG1"/>
    <property type="match status" value="1"/>
</dbReference>
<feature type="domain" description="AIG1-type G" evidence="5">
    <location>
        <begin position="114"/>
        <end position="291"/>
    </location>
</feature>
<dbReference type="CDD" id="cd01852">
    <property type="entry name" value="AIG1"/>
    <property type="match status" value="1"/>
</dbReference>
<dbReference type="Proteomes" id="UP001217089">
    <property type="component" value="Unassembled WGS sequence"/>
</dbReference>
<evidence type="ECO:0000313" key="6">
    <source>
        <dbReference type="EMBL" id="KAJ8312325.1"/>
    </source>
</evidence>
<keyword evidence="7" id="KW-1185">Reference proteome</keyword>
<sequence>MLLANGGHFFTDDMLKIAEENLQIRLLRIAAIEEEKQQRETAKIRRQERKKKQKEIENEQILTDYLFCLNLSNKWEREINERKLRRLEKQKDRYGHFDSKKEYESPTMDLAYLKSERRIVLVGRTGNGKSATGNVILGKQFFKIVDTPGLFDTGMTNELVLKEVIKCVGMTAPGPHALLFVIGVGRFTQEEEDTINKLIELFGEGVLKYVIVVFTCVDNLEFEGISIKEYVRTVPDSLRRVLQSCGNRYIGFNNRAEDKDSQVKELLREIDKMVKRNGGMYYTNDMYMVAEEAVQRRMQEIHDKHNQEKEEVDRKYREILREQELYRRKAQENKRKQEEMELEKKRKELELKKERLARIQEKQRYEENLEQQRRQQARIEIEREEPGVFKMIVSGVKQVASGIWKGIKSIFS</sequence>
<comment type="similarity">
    <text evidence="1">Belongs to the TRAFAC class TrmE-Era-EngA-EngB-Septin-like GTPase superfamily. AIG1/Toc34/Toc159-like paraseptin GTPase family. IAN subfamily.</text>
</comment>
<name>A0ABQ9F7R8_TEGGR</name>
<evidence type="ECO:0000256" key="4">
    <source>
        <dbReference type="SAM" id="Coils"/>
    </source>
</evidence>
<evidence type="ECO:0000259" key="5">
    <source>
        <dbReference type="PROSITE" id="PS51720"/>
    </source>
</evidence>
<feature type="coiled-coil region" evidence="4">
    <location>
        <begin position="256"/>
        <end position="382"/>
    </location>
</feature>
<gene>
    <name evidence="6" type="ORF">KUTeg_009698</name>
</gene>
<dbReference type="PANTHER" id="PTHR10903:SF184">
    <property type="entry name" value="GTP-BINDING PROTEIN A"/>
    <property type="match status" value="1"/>
</dbReference>
<evidence type="ECO:0000256" key="2">
    <source>
        <dbReference type="ARBA" id="ARBA00022741"/>
    </source>
</evidence>
<keyword evidence="2" id="KW-0547">Nucleotide-binding</keyword>
<protein>
    <recommendedName>
        <fullName evidence="5">AIG1-type G domain-containing protein</fullName>
    </recommendedName>
</protein>
<feature type="coiled-coil region" evidence="4">
    <location>
        <begin position="15"/>
        <end position="64"/>
    </location>
</feature>
<dbReference type="Gene3D" id="3.40.50.300">
    <property type="entry name" value="P-loop containing nucleotide triphosphate hydrolases"/>
    <property type="match status" value="2"/>
</dbReference>
<dbReference type="PANTHER" id="PTHR10903">
    <property type="entry name" value="GTPASE, IMAP FAMILY MEMBER-RELATED"/>
    <property type="match status" value="1"/>
</dbReference>
<dbReference type="InterPro" id="IPR027417">
    <property type="entry name" value="P-loop_NTPase"/>
</dbReference>
<dbReference type="Pfam" id="PF04548">
    <property type="entry name" value="AIG1"/>
    <property type="match status" value="1"/>
</dbReference>
<evidence type="ECO:0000256" key="1">
    <source>
        <dbReference type="ARBA" id="ARBA00008535"/>
    </source>
</evidence>
<dbReference type="EMBL" id="JARBDR010000440">
    <property type="protein sequence ID" value="KAJ8312325.1"/>
    <property type="molecule type" value="Genomic_DNA"/>
</dbReference>
<keyword evidence="4" id="KW-0175">Coiled coil</keyword>
<dbReference type="SUPFAM" id="SSF52540">
    <property type="entry name" value="P-loop containing nucleoside triphosphate hydrolases"/>
    <property type="match status" value="1"/>
</dbReference>
<organism evidence="6 7">
    <name type="scientific">Tegillarca granosa</name>
    <name type="common">Malaysian cockle</name>
    <name type="synonym">Anadara granosa</name>
    <dbReference type="NCBI Taxonomy" id="220873"/>
    <lineage>
        <taxon>Eukaryota</taxon>
        <taxon>Metazoa</taxon>
        <taxon>Spiralia</taxon>
        <taxon>Lophotrochozoa</taxon>
        <taxon>Mollusca</taxon>
        <taxon>Bivalvia</taxon>
        <taxon>Autobranchia</taxon>
        <taxon>Pteriomorphia</taxon>
        <taxon>Arcoida</taxon>
        <taxon>Arcoidea</taxon>
        <taxon>Arcidae</taxon>
        <taxon>Tegillarca</taxon>
    </lineage>
</organism>
<reference evidence="6 7" key="1">
    <citation type="submission" date="2022-12" db="EMBL/GenBank/DDBJ databases">
        <title>Chromosome-level genome of Tegillarca granosa.</title>
        <authorList>
            <person name="Kim J."/>
        </authorList>
    </citation>
    <scope>NUCLEOTIDE SEQUENCE [LARGE SCALE GENOMIC DNA]</scope>
    <source>
        <strain evidence="6">Teg-2019</strain>
        <tissue evidence="6">Adductor muscle</tissue>
    </source>
</reference>
<dbReference type="InterPro" id="IPR045058">
    <property type="entry name" value="GIMA/IAN/Toc"/>
</dbReference>
<keyword evidence="3" id="KW-0342">GTP-binding</keyword>
<comment type="caution">
    <text evidence="6">The sequence shown here is derived from an EMBL/GenBank/DDBJ whole genome shotgun (WGS) entry which is preliminary data.</text>
</comment>
<proteinExistence type="inferred from homology"/>
<evidence type="ECO:0000256" key="3">
    <source>
        <dbReference type="ARBA" id="ARBA00023134"/>
    </source>
</evidence>
<dbReference type="InterPro" id="IPR006703">
    <property type="entry name" value="G_AIG1"/>
</dbReference>
<accession>A0ABQ9F7R8</accession>
<evidence type="ECO:0000313" key="7">
    <source>
        <dbReference type="Proteomes" id="UP001217089"/>
    </source>
</evidence>